<feature type="compositionally biased region" description="Basic and acidic residues" evidence="1">
    <location>
        <begin position="607"/>
        <end position="616"/>
    </location>
</feature>
<feature type="compositionally biased region" description="Basic and acidic residues" evidence="1">
    <location>
        <begin position="630"/>
        <end position="640"/>
    </location>
</feature>
<sequence>MSTSTADGPAEFLLPGAPPVRETVAGWERWRITRHAFEPAPQLSLAEWRQLSPRQKMLHDLHRTATHANLPLLQTPMTKAVTKLLHGRVMTNALKHRPTTRAGVMVTGGGYQGKTEMVCEILAPFHTTWLDLHQQLNPGAVPGTRDLHAPVAYVQTPVTAKPKSLCKAILSFYGAPVHPRIDLPGLVRQVAASLHDHGTKALILDDITRIRMHRADDQDTLDLIRAFMSMHVTLILVGVDIPASGLLQEGRADPATGQLIFPAGQRPRVYGLEATQTQRRFDLVTLDRFRYDTAEQIAAWVDHLAGIEGQLRLLKAPVGMLTEGPMPEYLFDRTNGVVGLLERLIEDGCQEAIASGEEQLTETLLDDRCWWASPTPRYAKVRYDTADRLPPDAPASAAFLDAADRLLRADDLQDRLADLLHAAFGSETGSTNWTRAYHKRRTTLSSRLRSAADPLIQSARRSNRSPQQRAVRRTTTLTSTGATSYGPHHIPASLRVPVDHRRVPAADRTADQPPASSAHRRGQTGTAVRQLQPMGSRPLAGHSTTGHPDHDSRRHPPLAAQSSAVRPRFHRCRRPPGAPPQHVQRTDRLPAPPRNTPRLVDPSLDLGRAHRADAPSRRPRPGTTQMPDGLRLRLDHNHPG</sequence>
<dbReference type="InterPro" id="IPR008868">
    <property type="entry name" value="TniB"/>
</dbReference>
<proteinExistence type="predicted"/>
<feature type="compositionally biased region" description="Basic and acidic residues" evidence="1">
    <location>
        <begin position="497"/>
        <end position="510"/>
    </location>
</feature>
<evidence type="ECO:0000256" key="1">
    <source>
        <dbReference type="SAM" id="MobiDB-lite"/>
    </source>
</evidence>
<protein>
    <recommendedName>
        <fullName evidence="4">AAA+ ATPase domain-containing protein</fullName>
    </recommendedName>
</protein>
<gene>
    <name evidence="2" type="ORF">GCM10009579_58710</name>
</gene>
<evidence type="ECO:0000313" key="3">
    <source>
        <dbReference type="Proteomes" id="UP001500282"/>
    </source>
</evidence>
<organism evidence="2 3">
    <name type="scientific">Streptomyces javensis</name>
    <dbReference type="NCBI Taxonomy" id="114698"/>
    <lineage>
        <taxon>Bacteria</taxon>
        <taxon>Bacillati</taxon>
        <taxon>Actinomycetota</taxon>
        <taxon>Actinomycetes</taxon>
        <taxon>Kitasatosporales</taxon>
        <taxon>Streptomycetaceae</taxon>
        <taxon>Streptomyces</taxon>
        <taxon>Streptomyces violaceusniger group</taxon>
    </lineage>
</organism>
<keyword evidence="3" id="KW-1185">Reference proteome</keyword>
<name>A0ABP4HTZ7_9ACTN</name>
<dbReference type="Pfam" id="PF05621">
    <property type="entry name" value="TniB"/>
    <property type="match status" value="1"/>
</dbReference>
<reference evidence="3" key="1">
    <citation type="journal article" date="2019" name="Int. J. Syst. Evol. Microbiol.">
        <title>The Global Catalogue of Microorganisms (GCM) 10K type strain sequencing project: providing services to taxonomists for standard genome sequencing and annotation.</title>
        <authorList>
            <consortium name="The Broad Institute Genomics Platform"/>
            <consortium name="The Broad Institute Genome Sequencing Center for Infectious Disease"/>
            <person name="Wu L."/>
            <person name="Ma J."/>
        </authorList>
    </citation>
    <scope>NUCLEOTIDE SEQUENCE [LARGE SCALE GENOMIC DNA]</scope>
    <source>
        <strain evidence="3">JCM 11448</strain>
    </source>
</reference>
<dbReference type="Proteomes" id="UP001500282">
    <property type="component" value="Unassembled WGS sequence"/>
</dbReference>
<comment type="caution">
    <text evidence="2">The sequence shown here is derived from an EMBL/GenBank/DDBJ whole genome shotgun (WGS) entry which is preliminary data.</text>
</comment>
<evidence type="ECO:0008006" key="4">
    <source>
        <dbReference type="Google" id="ProtNLM"/>
    </source>
</evidence>
<feature type="compositionally biased region" description="Low complexity" evidence="1">
    <location>
        <begin position="474"/>
        <end position="483"/>
    </location>
</feature>
<evidence type="ECO:0000313" key="2">
    <source>
        <dbReference type="EMBL" id="GAA1287766.1"/>
    </source>
</evidence>
<feature type="region of interest" description="Disordered" evidence="1">
    <location>
        <begin position="451"/>
        <end position="640"/>
    </location>
</feature>
<accession>A0ABP4HTZ7</accession>
<dbReference type="EMBL" id="BAAAIH010000039">
    <property type="protein sequence ID" value="GAA1287766.1"/>
    <property type="molecule type" value="Genomic_DNA"/>
</dbReference>